<dbReference type="RefSeq" id="WP_005673444.1">
    <property type="nucleotide sequence ID" value="NZ_CP146288.1"/>
</dbReference>
<keyword evidence="2" id="KW-1185">Reference proteome</keyword>
<dbReference type="HOGENOM" id="CLU_1110337_0_0_4"/>
<name>E7RWY5_9BURK</name>
<dbReference type="EMBL" id="AEQP01000005">
    <property type="protein sequence ID" value="EFV95057.1"/>
    <property type="molecule type" value="Genomic_DNA"/>
</dbReference>
<organism evidence="1 2">
    <name type="scientific">Lautropia mirabilis ATCC 51599</name>
    <dbReference type="NCBI Taxonomy" id="887898"/>
    <lineage>
        <taxon>Bacteria</taxon>
        <taxon>Pseudomonadati</taxon>
        <taxon>Pseudomonadota</taxon>
        <taxon>Betaproteobacteria</taxon>
        <taxon>Burkholderiales</taxon>
        <taxon>Burkholderiaceae</taxon>
        <taxon>Lautropia</taxon>
    </lineage>
</organism>
<evidence type="ECO:0000313" key="2">
    <source>
        <dbReference type="Proteomes" id="UP000011021"/>
    </source>
</evidence>
<reference evidence="1 2" key="1">
    <citation type="submission" date="2010-12" db="EMBL/GenBank/DDBJ databases">
        <authorList>
            <person name="Muzny D."/>
            <person name="Qin X."/>
            <person name="Deng J."/>
            <person name="Jiang H."/>
            <person name="Liu Y."/>
            <person name="Qu J."/>
            <person name="Song X.-Z."/>
            <person name="Zhang L."/>
            <person name="Thornton R."/>
            <person name="Coyle M."/>
            <person name="Francisco L."/>
            <person name="Jackson L."/>
            <person name="Javaid M."/>
            <person name="Korchina V."/>
            <person name="Kovar C."/>
            <person name="Mata R."/>
            <person name="Mathew T."/>
            <person name="Ngo R."/>
            <person name="Nguyen L."/>
            <person name="Nguyen N."/>
            <person name="Okwuonu G."/>
            <person name="Ongeri F."/>
            <person name="Pham C."/>
            <person name="Simmons D."/>
            <person name="Wilczek-Boney K."/>
            <person name="Hale W."/>
            <person name="Jakkamsetti A."/>
            <person name="Pham P."/>
            <person name="Ruth R."/>
            <person name="San Lucas F."/>
            <person name="Warren J."/>
            <person name="Zhang J."/>
            <person name="Zhao Z."/>
            <person name="Zhou C."/>
            <person name="Zhu D."/>
            <person name="Lee S."/>
            <person name="Bess C."/>
            <person name="Blankenburg K."/>
            <person name="Forbes L."/>
            <person name="Fu Q."/>
            <person name="Gubbala S."/>
            <person name="Hirani K."/>
            <person name="Jayaseelan J.C."/>
            <person name="Lara F."/>
            <person name="Munidasa M."/>
            <person name="Palculict T."/>
            <person name="Patil S."/>
            <person name="Pu L.-L."/>
            <person name="Saada N."/>
            <person name="Tang L."/>
            <person name="Weissenberger G."/>
            <person name="Zhu Y."/>
            <person name="Hemphill L."/>
            <person name="Shang Y."/>
            <person name="Youmans B."/>
            <person name="Ayvaz T."/>
            <person name="Ross M."/>
            <person name="Santibanez J."/>
            <person name="Aqrawi P."/>
            <person name="Gross S."/>
            <person name="Joshi V."/>
            <person name="Fowler G."/>
            <person name="Nazareth L."/>
            <person name="Reid J."/>
            <person name="Worley K."/>
            <person name="Petrosino J."/>
            <person name="Highlander S."/>
            <person name="Gibbs R."/>
        </authorList>
    </citation>
    <scope>NUCLEOTIDE SEQUENCE [LARGE SCALE GENOMIC DNA]</scope>
    <source>
        <strain evidence="1 2">ATCC 51599</strain>
    </source>
</reference>
<sequence length="250" mass="28260">MSRYTLTQVAAERLLKDLDIAVVKTMSRVVADAREHLWLLESISTTDVLTDSDFQRRLCRHVGMRGKLRMRREELFMILDGIRRVPHRNYPDVLMQISELTGQVEKSVASEVLALLEPDQPTIDREVRELMPRYGFQPLPESPLFDECVAYHHCLRQVMEQVLALPLAGTLLARLDQAIGEGAGQLSPLRKLNLLLSGSYRTVALLPNLEAVRRAIPRHQPMPAPQVPPTVTATPSVINTRPGVRLHLCR</sequence>
<evidence type="ECO:0000313" key="1">
    <source>
        <dbReference type="EMBL" id="EFV95057.1"/>
    </source>
</evidence>
<accession>E7RWY5</accession>
<gene>
    <name evidence="1" type="ORF">HMPREF0551_1198</name>
</gene>
<proteinExistence type="predicted"/>
<dbReference type="Proteomes" id="UP000011021">
    <property type="component" value="Unassembled WGS sequence"/>
</dbReference>
<comment type="caution">
    <text evidence="1">The sequence shown here is derived from an EMBL/GenBank/DDBJ whole genome shotgun (WGS) entry which is preliminary data.</text>
</comment>
<protein>
    <submittedName>
        <fullName evidence="1">Uncharacterized protein</fullName>
    </submittedName>
</protein>
<dbReference type="AlphaFoldDB" id="E7RWY5"/>